<dbReference type="RefSeq" id="WP_149618338.1">
    <property type="nucleotide sequence ID" value="NZ_VOBL01000001.1"/>
</dbReference>
<dbReference type="PROSITE" id="PS50926">
    <property type="entry name" value="TRAM"/>
    <property type="match status" value="1"/>
</dbReference>
<dbReference type="AlphaFoldDB" id="A0A5B0ELQ8"/>
<dbReference type="Gene3D" id="2.40.50.140">
    <property type="entry name" value="Nucleic acid-binding proteins"/>
    <property type="match status" value="1"/>
</dbReference>
<dbReference type="InterPro" id="IPR012340">
    <property type="entry name" value="NA-bd_OB-fold"/>
</dbReference>
<dbReference type="InterPro" id="IPR010280">
    <property type="entry name" value="U5_MeTrfase_fam"/>
</dbReference>
<gene>
    <name evidence="6" type="ORF">FQ154_00815</name>
</gene>
<dbReference type="Pfam" id="PF01938">
    <property type="entry name" value="TRAM"/>
    <property type="match status" value="1"/>
</dbReference>
<dbReference type="Pfam" id="PF05958">
    <property type="entry name" value="tRNA_U5-meth_tr"/>
    <property type="match status" value="1"/>
</dbReference>
<dbReference type="Proteomes" id="UP000323856">
    <property type="component" value="Unassembled WGS sequence"/>
</dbReference>
<feature type="binding site" evidence="4">
    <location>
        <position position="333"/>
    </location>
    <ligand>
        <name>S-adenosyl-L-methionine</name>
        <dbReference type="ChEBI" id="CHEBI:59789"/>
    </ligand>
</feature>
<protein>
    <submittedName>
        <fullName evidence="6">Class I SAM-dependent RNA methyltransferase</fullName>
    </submittedName>
</protein>
<evidence type="ECO:0000256" key="4">
    <source>
        <dbReference type="PROSITE-ProRule" id="PRU01024"/>
    </source>
</evidence>
<dbReference type="Gene3D" id="3.40.50.150">
    <property type="entry name" value="Vaccinia Virus protein VP39"/>
    <property type="match status" value="1"/>
</dbReference>
<accession>A0A5B0ELQ8</accession>
<evidence type="ECO:0000256" key="3">
    <source>
        <dbReference type="ARBA" id="ARBA00022691"/>
    </source>
</evidence>
<feature type="binding site" evidence="4">
    <location>
        <position position="309"/>
    </location>
    <ligand>
        <name>S-adenosyl-L-methionine</name>
        <dbReference type="ChEBI" id="CHEBI:59789"/>
    </ligand>
</feature>
<evidence type="ECO:0000256" key="1">
    <source>
        <dbReference type="ARBA" id="ARBA00022603"/>
    </source>
</evidence>
<comment type="caution">
    <text evidence="6">The sequence shown here is derived from an EMBL/GenBank/DDBJ whole genome shotgun (WGS) entry which is preliminary data.</text>
</comment>
<evidence type="ECO:0000313" key="6">
    <source>
        <dbReference type="EMBL" id="KAA0979743.1"/>
    </source>
</evidence>
<keyword evidence="3 4" id="KW-0949">S-adenosyl-L-methionine</keyword>
<dbReference type="InterPro" id="IPR002792">
    <property type="entry name" value="TRAM_dom"/>
</dbReference>
<dbReference type="SUPFAM" id="SSF53335">
    <property type="entry name" value="S-adenosyl-L-methionine-dependent methyltransferases"/>
    <property type="match status" value="1"/>
</dbReference>
<keyword evidence="2 4" id="KW-0808">Transferase</keyword>
<name>A0A5B0ELQ8_9MICC</name>
<dbReference type="Gene3D" id="2.40.50.1070">
    <property type="match status" value="1"/>
</dbReference>
<dbReference type="InterPro" id="IPR029063">
    <property type="entry name" value="SAM-dependent_MTases_sf"/>
</dbReference>
<dbReference type="EMBL" id="VOBL01000001">
    <property type="protein sequence ID" value="KAA0979743.1"/>
    <property type="molecule type" value="Genomic_DNA"/>
</dbReference>
<dbReference type="SUPFAM" id="SSF50249">
    <property type="entry name" value="Nucleic acid-binding proteins"/>
    <property type="match status" value="1"/>
</dbReference>
<feature type="active site" description="Nucleophile" evidence="4">
    <location>
        <position position="407"/>
    </location>
</feature>
<evidence type="ECO:0000256" key="2">
    <source>
        <dbReference type="ARBA" id="ARBA00022679"/>
    </source>
</evidence>
<dbReference type="PANTHER" id="PTHR11061">
    <property type="entry name" value="RNA M5U METHYLTRANSFERASE"/>
    <property type="match status" value="1"/>
</dbReference>
<feature type="domain" description="TRAM" evidence="5">
    <location>
        <begin position="1"/>
        <end position="61"/>
    </location>
</feature>
<dbReference type="OrthoDB" id="9804590at2"/>
<dbReference type="PROSITE" id="PS51687">
    <property type="entry name" value="SAM_MT_RNA_M5U"/>
    <property type="match status" value="1"/>
</dbReference>
<dbReference type="GO" id="GO:0070041">
    <property type="term" value="F:rRNA (uridine-C5-)-methyltransferase activity"/>
    <property type="evidence" value="ECO:0007669"/>
    <property type="project" value="TreeGrafter"/>
</dbReference>
<proteinExistence type="inferred from homology"/>
<reference evidence="6 7" key="1">
    <citation type="submission" date="2019-07" db="EMBL/GenBank/DDBJ databases">
        <title>Analysis of the biochemical properties, biological activity and biotechnological potential of siderophores and biosurfactants produced by Antarctic psychrotolerant bacteria.</title>
        <authorList>
            <person name="Styczynski M."/>
            <person name="Krucon T."/>
            <person name="Decewicz P."/>
            <person name="Dziewit L."/>
        </authorList>
    </citation>
    <scope>NUCLEOTIDE SEQUENCE [LARGE SCALE GENOMIC DNA]</scope>
    <source>
        <strain evidence="6 7">ANT_H27</strain>
    </source>
</reference>
<dbReference type="PANTHER" id="PTHR11061:SF30">
    <property type="entry name" value="TRNA (URACIL(54)-C(5))-METHYLTRANSFERASE"/>
    <property type="match status" value="1"/>
</dbReference>
<evidence type="ECO:0000259" key="5">
    <source>
        <dbReference type="PROSITE" id="PS50926"/>
    </source>
</evidence>
<evidence type="ECO:0000313" key="7">
    <source>
        <dbReference type="Proteomes" id="UP000323856"/>
    </source>
</evidence>
<feature type="binding site" evidence="4">
    <location>
        <position position="280"/>
    </location>
    <ligand>
        <name>S-adenosyl-L-methionine</name>
        <dbReference type="ChEBI" id="CHEBI:59789"/>
    </ligand>
</feature>
<feature type="binding site" evidence="4">
    <location>
        <position position="380"/>
    </location>
    <ligand>
        <name>S-adenosyl-L-methionine</name>
        <dbReference type="ChEBI" id="CHEBI:59789"/>
    </ligand>
</feature>
<dbReference type="GO" id="GO:0070475">
    <property type="term" value="P:rRNA base methylation"/>
    <property type="evidence" value="ECO:0007669"/>
    <property type="project" value="TreeGrafter"/>
</dbReference>
<keyword evidence="1 4" id="KW-0489">Methyltransferase</keyword>
<organism evidence="6 7">
    <name type="scientific">Paeniglutamicibacter gangotriensis</name>
    <dbReference type="NCBI Taxonomy" id="254787"/>
    <lineage>
        <taxon>Bacteria</taxon>
        <taxon>Bacillati</taxon>
        <taxon>Actinomycetota</taxon>
        <taxon>Actinomycetes</taxon>
        <taxon>Micrococcales</taxon>
        <taxon>Micrococcaceae</taxon>
        <taxon>Paeniglutamicibacter</taxon>
    </lineage>
</organism>
<comment type="similarity">
    <text evidence="4">Belongs to the class I-like SAM-binding methyltransferase superfamily. RNA M5U methyltransferase family.</text>
</comment>
<sequence length="450" mass="48346">MSMQENIITVRLEAPAHGGHVVARHDGRVIFVRHGIPGELVSIAVRDDAEKARFWRGDVVEVLEPSEHRVPHFWPLADALASASRGVLPVGGAEFGHIALAAQREIKGQIFLEQMQRLGGIDATEHGFTGVRAPEGEAADALGWRTRMAYAVDSKGRLAMNAFRSDEQIPVKEMPLAHPKINDLRLWELPLAGISRVEVAVGSGAEEPVLVLFIEDGSIAGAAGRAAKRLPEGTNAAALTQVAGSVADGRGALQRLRGRTWLTETVAGHDYRITGEGFWQIHRLAPAALIERVMAQLEPSYGSRIADLYAGAGLFSAPLAKAVGDDGMLLSIEGAPGTSKDALKNLRELPQAVISQGRVEKTLSRELNTRKTKLDSIVLDPPRTGAGKIAVSAMVRSGAKKISYVSCDPASFARDTADLLAAGLRLSEIDVIDLYPHTHHMETVGLFIRN</sequence>